<keyword evidence="1" id="KW-0540">Nuclease</keyword>
<keyword evidence="3" id="KW-0269">Exonuclease</keyword>
<proteinExistence type="predicted"/>
<accession>A0A8J6CLP1</accession>
<evidence type="ECO:0000313" key="6">
    <source>
        <dbReference type="Proteomes" id="UP000701853"/>
    </source>
</evidence>
<dbReference type="Pfam" id="PF00929">
    <property type="entry name" value="RNase_T"/>
    <property type="match status" value="1"/>
</dbReference>
<evidence type="ECO:0000256" key="3">
    <source>
        <dbReference type="ARBA" id="ARBA00022839"/>
    </source>
</evidence>
<feature type="domain" description="Exonuclease" evidence="4">
    <location>
        <begin position="11"/>
        <end position="156"/>
    </location>
</feature>
<dbReference type="AlphaFoldDB" id="A0A8J6CLP1"/>
<dbReference type="InterPro" id="IPR012337">
    <property type="entry name" value="RNaseH-like_sf"/>
</dbReference>
<dbReference type="CDD" id="cd06127">
    <property type="entry name" value="DEDDh"/>
    <property type="match status" value="1"/>
</dbReference>
<reference evidence="5 6" key="1">
    <citation type="journal article" date="2021" name="bioRxiv">
        <title>The Gossypium anomalum genome as a resource for cotton improvement and evolutionary analysis of hybrid incompatibility.</title>
        <authorList>
            <person name="Grover C.E."/>
            <person name="Yuan D."/>
            <person name="Arick M.A."/>
            <person name="Miller E.R."/>
            <person name="Hu G."/>
            <person name="Peterson D.G."/>
            <person name="Wendel J.F."/>
            <person name="Udall J.A."/>
        </authorList>
    </citation>
    <scope>NUCLEOTIDE SEQUENCE [LARGE SCALE GENOMIC DNA]</scope>
    <source>
        <strain evidence="5">JFW-Udall</strain>
        <tissue evidence="5">Leaf</tissue>
    </source>
</reference>
<dbReference type="PANTHER" id="PTHR30231:SF4">
    <property type="entry name" value="PROTEIN NEN2"/>
    <property type="match status" value="1"/>
</dbReference>
<protein>
    <recommendedName>
        <fullName evidence="4">Exonuclease domain-containing protein</fullName>
    </recommendedName>
</protein>
<evidence type="ECO:0000256" key="2">
    <source>
        <dbReference type="ARBA" id="ARBA00022801"/>
    </source>
</evidence>
<dbReference type="Proteomes" id="UP000701853">
    <property type="component" value="Chromosome 11"/>
</dbReference>
<evidence type="ECO:0000313" key="5">
    <source>
        <dbReference type="EMBL" id="KAG8476919.1"/>
    </source>
</evidence>
<evidence type="ECO:0000259" key="4">
    <source>
        <dbReference type="SMART" id="SM00479"/>
    </source>
</evidence>
<dbReference type="GO" id="GO:0003676">
    <property type="term" value="F:nucleic acid binding"/>
    <property type="evidence" value="ECO:0007669"/>
    <property type="project" value="InterPro"/>
</dbReference>
<dbReference type="SUPFAM" id="SSF53098">
    <property type="entry name" value="Ribonuclease H-like"/>
    <property type="match status" value="1"/>
</dbReference>
<dbReference type="PANTHER" id="PTHR30231">
    <property type="entry name" value="DNA POLYMERASE III SUBUNIT EPSILON"/>
    <property type="match status" value="1"/>
</dbReference>
<dbReference type="Gene3D" id="3.30.420.10">
    <property type="entry name" value="Ribonuclease H-like superfamily/Ribonuclease H"/>
    <property type="match status" value="1"/>
</dbReference>
<evidence type="ECO:0000256" key="1">
    <source>
        <dbReference type="ARBA" id="ARBA00022722"/>
    </source>
</evidence>
<keyword evidence="2" id="KW-0378">Hydrolase</keyword>
<gene>
    <name evidence="5" type="ORF">CXB51_030161</name>
</gene>
<dbReference type="SMART" id="SM00479">
    <property type="entry name" value="EXOIII"/>
    <property type="match status" value="1"/>
</dbReference>
<organism evidence="5 6">
    <name type="scientific">Gossypium anomalum</name>
    <dbReference type="NCBI Taxonomy" id="47600"/>
    <lineage>
        <taxon>Eukaryota</taxon>
        <taxon>Viridiplantae</taxon>
        <taxon>Streptophyta</taxon>
        <taxon>Embryophyta</taxon>
        <taxon>Tracheophyta</taxon>
        <taxon>Spermatophyta</taxon>
        <taxon>Magnoliopsida</taxon>
        <taxon>eudicotyledons</taxon>
        <taxon>Gunneridae</taxon>
        <taxon>Pentapetalae</taxon>
        <taxon>rosids</taxon>
        <taxon>malvids</taxon>
        <taxon>Malvales</taxon>
        <taxon>Malvaceae</taxon>
        <taxon>Malvoideae</taxon>
        <taxon>Gossypium</taxon>
    </lineage>
</organism>
<dbReference type="EMBL" id="JAHUZN010000011">
    <property type="protein sequence ID" value="KAG8476919.1"/>
    <property type="molecule type" value="Genomic_DNA"/>
</dbReference>
<comment type="caution">
    <text evidence="5">The sequence shown here is derived from an EMBL/GenBank/DDBJ whole genome shotgun (WGS) entry which is preliminary data.</text>
</comment>
<dbReference type="GO" id="GO:0008408">
    <property type="term" value="F:3'-5' exonuclease activity"/>
    <property type="evidence" value="ECO:0007669"/>
    <property type="project" value="TreeGrafter"/>
</dbReference>
<dbReference type="InterPro" id="IPR013520">
    <property type="entry name" value="Ribonucl_H"/>
</dbReference>
<name>A0A8J6CLP1_9ROSI</name>
<sequence>MNPTTSGDRSEICFFDLETTIPRRRGQGFSILEFGAILVCPKRLMELKSFASLVRPDELSSISLDSVRCNGITRDAVAEAPSFSDIAEEVYGFLHGRVWAGHNIVKFDCVRIREAFEKIGRPAPEPKGIIDSLALSLDDVRINLEVLKYCATVLFLESSFPDIFTADCAVSPGPTTSSSSKLYSESPILDMYTLSPSSPSESVPNISLMDLENGEDHPIVSLQTCHTGEVNSDATTPAQSDPFDMTQLKNEIKTEALKLDAIAEEKPEPQSPDISPARAIVEGCSEYAGFLELDEVSTTSISASITPHYRGTHRIKLLHKNVALQLCCPRLRVRFGINPKFVNQAGWPRLSFLVDASPIFCEILDSCDAVAKKFSEDHGSSSEWRHVVIRNYSYVNTPTVRLHIPTIANGDTAQYGTEIHRKDHSGNVQQYIFDKFDVTELSNLLRTGISVDVFSAWILMIINKVLVFV</sequence>
<dbReference type="InterPro" id="IPR036397">
    <property type="entry name" value="RNaseH_sf"/>
</dbReference>
<keyword evidence="6" id="KW-1185">Reference proteome</keyword>
<dbReference type="OrthoDB" id="2018529at2759"/>